<accession>A0A3L8PT50</accession>
<dbReference type="InterPro" id="IPR003000">
    <property type="entry name" value="Sirtuin"/>
</dbReference>
<dbReference type="InterPro" id="IPR026591">
    <property type="entry name" value="Sirtuin_cat_small_dom_sf"/>
</dbReference>
<feature type="domain" description="Deacetylase sirtuin-type" evidence="5">
    <location>
        <begin position="1"/>
        <end position="238"/>
    </location>
</feature>
<comment type="function">
    <text evidence="3">NAD-dependent lysine deacetylase and desuccinylase that specifically removes acetyl and succinyl groups on target proteins. Modulates the activities of several proteins which are inactive in their acylated form.</text>
</comment>
<dbReference type="GO" id="GO:0070403">
    <property type="term" value="F:NAD+ binding"/>
    <property type="evidence" value="ECO:0007669"/>
    <property type="project" value="UniProtKB-UniRule"/>
</dbReference>
<dbReference type="RefSeq" id="WP_121840124.1">
    <property type="nucleotide sequence ID" value="NZ_ML014814.1"/>
</dbReference>
<feature type="binding site" evidence="3">
    <location>
        <position position="224"/>
    </location>
    <ligand>
        <name>NAD(+)</name>
        <dbReference type="ChEBI" id="CHEBI:57540"/>
    </ligand>
</feature>
<organism evidence="6 7">
    <name type="scientific">Parashewanella curva</name>
    <dbReference type="NCBI Taxonomy" id="2338552"/>
    <lineage>
        <taxon>Bacteria</taxon>
        <taxon>Pseudomonadati</taxon>
        <taxon>Pseudomonadota</taxon>
        <taxon>Gammaproteobacteria</taxon>
        <taxon>Alteromonadales</taxon>
        <taxon>Shewanellaceae</taxon>
        <taxon>Parashewanella</taxon>
    </lineage>
</organism>
<evidence type="ECO:0000256" key="3">
    <source>
        <dbReference type="HAMAP-Rule" id="MF_01121"/>
    </source>
</evidence>
<keyword evidence="3" id="KW-0479">Metal-binding</keyword>
<dbReference type="PANTHER" id="PTHR11085">
    <property type="entry name" value="NAD-DEPENDENT PROTEIN DEACYLASE SIRTUIN-5, MITOCHONDRIAL-RELATED"/>
    <property type="match status" value="1"/>
</dbReference>
<comment type="caution">
    <text evidence="6">The sequence shown here is derived from an EMBL/GenBank/DDBJ whole genome shotgun (WGS) entry which is preliminary data.</text>
</comment>
<dbReference type="EMBL" id="QZEI01000065">
    <property type="protein sequence ID" value="RLV58571.1"/>
    <property type="molecule type" value="Genomic_DNA"/>
</dbReference>
<reference evidence="6 7" key="1">
    <citation type="submission" date="2018-09" db="EMBL/GenBank/DDBJ databases">
        <title>Phylogeny of the Shewanellaceae, and recommendation for two new genera, Pseudoshewanella and Parashewanella.</title>
        <authorList>
            <person name="Wang G."/>
        </authorList>
    </citation>
    <scope>NUCLEOTIDE SEQUENCE [LARGE SCALE GENOMIC DNA]</scope>
    <source>
        <strain evidence="6 7">C51</strain>
    </source>
</reference>
<gene>
    <name evidence="3" type="primary">cobB</name>
    <name evidence="6" type="ORF">D5018_16660</name>
</gene>
<name>A0A3L8PT50_9GAMM</name>
<dbReference type="Gene3D" id="3.40.50.1220">
    <property type="entry name" value="TPP-binding domain"/>
    <property type="match status" value="1"/>
</dbReference>
<feature type="binding site" evidence="3">
    <location>
        <position position="59"/>
    </location>
    <ligand>
        <name>substrate</name>
    </ligand>
</feature>
<proteinExistence type="inferred from homology"/>
<feature type="binding site" evidence="3">
    <location>
        <position position="62"/>
    </location>
    <ligand>
        <name>substrate</name>
    </ligand>
</feature>
<keyword evidence="3" id="KW-0963">Cytoplasm</keyword>
<dbReference type="PROSITE" id="PS50305">
    <property type="entry name" value="SIRTUIN"/>
    <property type="match status" value="1"/>
</dbReference>
<protein>
    <recommendedName>
        <fullName evidence="3">NAD-dependent protein deacylase</fullName>
        <ecNumber evidence="3">2.3.1.286</ecNumber>
    </recommendedName>
    <alternativeName>
        <fullName evidence="3">Regulatory protein SIR2 homolog</fullName>
    </alternativeName>
</protein>
<dbReference type="GO" id="GO:0036054">
    <property type="term" value="F:protein-malonyllysine demalonylase activity"/>
    <property type="evidence" value="ECO:0007669"/>
    <property type="project" value="InterPro"/>
</dbReference>
<comment type="subcellular location">
    <subcellularLocation>
        <location evidence="3">Cytoplasm</location>
    </subcellularLocation>
</comment>
<feature type="binding site" evidence="3">
    <location>
        <position position="141"/>
    </location>
    <ligand>
        <name>Zn(2+)</name>
        <dbReference type="ChEBI" id="CHEBI:29105"/>
    </ligand>
</feature>
<dbReference type="OrthoDB" id="9800582at2"/>
<comment type="cofactor">
    <cofactor evidence="3">
        <name>Zn(2+)</name>
        <dbReference type="ChEBI" id="CHEBI:29105"/>
    </cofactor>
    <text evidence="3">Binds 1 zinc ion per subunit.</text>
</comment>
<comment type="catalytic activity">
    <reaction evidence="3">
        <text>N(6)-acetyl-L-lysyl-[protein] + NAD(+) + H2O = 2''-O-acetyl-ADP-D-ribose + nicotinamide + L-lysyl-[protein]</text>
        <dbReference type="Rhea" id="RHEA:43636"/>
        <dbReference type="Rhea" id="RHEA-COMP:9752"/>
        <dbReference type="Rhea" id="RHEA-COMP:10731"/>
        <dbReference type="ChEBI" id="CHEBI:15377"/>
        <dbReference type="ChEBI" id="CHEBI:17154"/>
        <dbReference type="ChEBI" id="CHEBI:29969"/>
        <dbReference type="ChEBI" id="CHEBI:57540"/>
        <dbReference type="ChEBI" id="CHEBI:61930"/>
        <dbReference type="ChEBI" id="CHEBI:83767"/>
        <dbReference type="EC" id="2.3.1.286"/>
    </reaction>
</comment>
<evidence type="ECO:0000259" key="5">
    <source>
        <dbReference type="PROSITE" id="PS50305"/>
    </source>
</evidence>
<evidence type="ECO:0000256" key="2">
    <source>
        <dbReference type="ARBA" id="ARBA00023027"/>
    </source>
</evidence>
<dbReference type="InterPro" id="IPR050134">
    <property type="entry name" value="NAD-dep_sirtuin_deacylases"/>
</dbReference>
<feature type="active site" description="Proton acceptor" evidence="3">
    <location>
        <position position="114"/>
    </location>
</feature>
<sequence length="250" mass="27491">MNTDFRNANIVVLTGAGISAASGLSTFRDQGGLWDKYPVEDIASPEGYRRDPELVESFYNARRAQLDAPDVAPNTAHFALAKLEQEHQGRLFLVTQNVDDLHERAGSNQILHMHGELRKACCPVTMQPFFMSQPFAADNLCQCCDQPQRLRPNIVWFGEMPIGMGQIERAITECDLFISIGTSGTVYPAAGFMRLAKAFGAKAIDINLEPSYSSPFDTHLQGCATQQVPKVVESILSGEPIEISTEEALI</sequence>
<dbReference type="CDD" id="cd01412">
    <property type="entry name" value="SIRT5_Af1_CobB"/>
    <property type="match status" value="1"/>
</dbReference>
<comment type="catalytic activity">
    <reaction evidence="3">
        <text>N(6)-succinyl-L-lysyl-[protein] + NAD(+) + H2O = 2''-O-succinyl-ADP-D-ribose + nicotinamide + L-lysyl-[protein]</text>
        <dbReference type="Rhea" id="RHEA:47668"/>
        <dbReference type="Rhea" id="RHEA-COMP:9752"/>
        <dbReference type="Rhea" id="RHEA-COMP:11877"/>
        <dbReference type="ChEBI" id="CHEBI:15377"/>
        <dbReference type="ChEBI" id="CHEBI:17154"/>
        <dbReference type="ChEBI" id="CHEBI:29969"/>
        <dbReference type="ChEBI" id="CHEBI:57540"/>
        <dbReference type="ChEBI" id="CHEBI:87830"/>
        <dbReference type="ChEBI" id="CHEBI:87832"/>
    </reaction>
</comment>
<evidence type="ECO:0000256" key="4">
    <source>
        <dbReference type="PROSITE-ProRule" id="PRU00236"/>
    </source>
</evidence>
<evidence type="ECO:0000313" key="7">
    <source>
        <dbReference type="Proteomes" id="UP000281474"/>
    </source>
</evidence>
<dbReference type="Gene3D" id="3.30.1600.10">
    <property type="entry name" value="SIR2/SIRT2 'Small Domain"/>
    <property type="match status" value="1"/>
</dbReference>
<comment type="domain">
    <text evidence="3">2 residues (Tyr-59 and Arg-62) present in a large hydrophobic pocket are probably involved in substrate specificity. They are important for desuccinylation activity, but dispensable for deacetylation activity.</text>
</comment>
<keyword evidence="7" id="KW-1185">Reference proteome</keyword>
<dbReference type="InterPro" id="IPR027546">
    <property type="entry name" value="Sirtuin_class_III"/>
</dbReference>
<dbReference type="GO" id="GO:0017136">
    <property type="term" value="F:histone deacetylase activity, NAD-dependent"/>
    <property type="evidence" value="ECO:0007669"/>
    <property type="project" value="TreeGrafter"/>
</dbReference>
<dbReference type="InterPro" id="IPR026590">
    <property type="entry name" value="Ssirtuin_cat_dom"/>
</dbReference>
<dbReference type="AlphaFoldDB" id="A0A3L8PT50"/>
<keyword evidence="2 3" id="KW-0520">NAD</keyword>
<dbReference type="GO" id="GO:0008270">
    <property type="term" value="F:zinc ion binding"/>
    <property type="evidence" value="ECO:0007669"/>
    <property type="project" value="UniProtKB-UniRule"/>
</dbReference>
<dbReference type="HAMAP" id="MF_01121">
    <property type="entry name" value="Sirtuin_ClassIII"/>
    <property type="match status" value="1"/>
</dbReference>
<dbReference type="Pfam" id="PF02146">
    <property type="entry name" value="SIR2"/>
    <property type="match status" value="1"/>
</dbReference>
<dbReference type="GO" id="GO:0005737">
    <property type="term" value="C:cytoplasm"/>
    <property type="evidence" value="ECO:0007669"/>
    <property type="project" value="UniProtKB-SubCell"/>
</dbReference>
<dbReference type="SUPFAM" id="SSF52467">
    <property type="entry name" value="DHS-like NAD/FAD-binding domain"/>
    <property type="match status" value="1"/>
</dbReference>
<dbReference type="GO" id="GO:0036055">
    <property type="term" value="F:protein-succinyllysine desuccinylase activity"/>
    <property type="evidence" value="ECO:0007669"/>
    <property type="project" value="UniProtKB-UniRule"/>
</dbReference>
<dbReference type="Proteomes" id="UP000281474">
    <property type="component" value="Unassembled WGS sequence"/>
</dbReference>
<dbReference type="InterPro" id="IPR029035">
    <property type="entry name" value="DHS-like_NAD/FAD-binding_dom"/>
</dbReference>
<feature type="binding site" evidence="3">
    <location>
        <begin position="96"/>
        <end position="99"/>
    </location>
    <ligand>
        <name>NAD(+)</name>
        <dbReference type="ChEBI" id="CHEBI:57540"/>
    </ligand>
</feature>
<feature type="binding site" evidence="3">
    <location>
        <begin position="15"/>
        <end position="34"/>
    </location>
    <ligand>
        <name>NAD(+)</name>
        <dbReference type="ChEBI" id="CHEBI:57540"/>
    </ligand>
</feature>
<feature type="binding site" evidence="3">
    <location>
        <position position="122"/>
    </location>
    <ligand>
        <name>Zn(2+)</name>
        <dbReference type="ChEBI" id="CHEBI:29105"/>
    </ligand>
</feature>
<keyword evidence="1" id="KW-0808">Transferase</keyword>
<comment type="caution">
    <text evidence="3 4">Lacks conserved residue(s) required for the propagation of feature annotation.</text>
</comment>
<evidence type="ECO:0000256" key="1">
    <source>
        <dbReference type="ARBA" id="ARBA00022679"/>
    </source>
</evidence>
<feature type="binding site" evidence="3">
    <location>
        <begin position="181"/>
        <end position="183"/>
    </location>
    <ligand>
        <name>NAD(+)</name>
        <dbReference type="ChEBI" id="CHEBI:57540"/>
    </ligand>
</feature>
<dbReference type="EC" id="2.3.1.286" evidence="3"/>
<dbReference type="PANTHER" id="PTHR11085:SF4">
    <property type="entry name" value="NAD-DEPENDENT PROTEIN DEACYLASE"/>
    <property type="match status" value="1"/>
</dbReference>
<evidence type="ECO:0000313" key="6">
    <source>
        <dbReference type="EMBL" id="RLV58571.1"/>
    </source>
</evidence>
<keyword evidence="3" id="KW-0862">Zinc</keyword>
<comment type="similarity">
    <text evidence="3">Belongs to the sirtuin family. Class III subfamily.</text>
</comment>